<evidence type="ECO:0000313" key="1">
    <source>
        <dbReference type="EMBL" id="ADB58225.1"/>
    </source>
</evidence>
<proteinExistence type="predicted"/>
<evidence type="ECO:0000313" key="2">
    <source>
        <dbReference type="Proteomes" id="UP000001901"/>
    </source>
</evidence>
<dbReference type="AlphaFoldDB" id="D2RDN1"/>
<name>D2RDN1_ARCPA</name>
<gene>
    <name evidence="1" type="ordered locus">Arcpr_1171</name>
</gene>
<dbReference type="Proteomes" id="UP000001901">
    <property type="component" value="Chromosome"/>
</dbReference>
<accession>D2RDN1</accession>
<dbReference type="eggNOG" id="arCOG00717">
    <property type="taxonomic scope" value="Archaea"/>
</dbReference>
<organism evidence="1 2">
    <name type="scientific">Archaeoglobus profundus (strain DSM 5631 / JCM 9629 / NBRC 100127 / Av18)</name>
    <dbReference type="NCBI Taxonomy" id="572546"/>
    <lineage>
        <taxon>Archaea</taxon>
        <taxon>Methanobacteriati</taxon>
        <taxon>Methanobacteriota</taxon>
        <taxon>Archaeoglobi</taxon>
        <taxon>Archaeoglobales</taxon>
        <taxon>Archaeoglobaceae</taxon>
        <taxon>Archaeoglobus</taxon>
    </lineage>
</organism>
<dbReference type="PaxDb" id="572546-Arcpr_1171"/>
<sequence length="71" mass="7790">MVIPEEVKVEVVDKGKELEKADAYVVERAIEEGWIKVVKTELIDVPIKLHPGGKSGSIACEEAWSEGSPSR</sequence>
<reference evidence="1 2" key="1">
    <citation type="journal article" date="2010" name="Stand. Genomic Sci.">
        <title>Complete genome sequence of Archaeoglobus profundus type strain (AV18).</title>
        <authorList>
            <person name="von Jan M."/>
            <person name="Lapidus A."/>
            <person name="Del Rio T.G."/>
            <person name="Copeland A."/>
            <person name="Tice H."/>
            <person name="Cheng J.F."/>
            <person name="Lucas S."/>
            <person name="Chen F."/>
            <person name="Nolan M."/>
            <person name="Goodwin L."/>
            <person name="Han C."/>
            <person name="Pitluck S."/>
            <person name="Liolios K."/>
            <person name="Ivanova N."/>
            <person name="Mavromatis K."/>
            <person name="Ovchinnikova G."/>
            <person name="Chertkov O."/>
            <person name="Pati A."/>
            <person name="Chen A."/>
            <person name="Palaniappan K."/>
            <person name="Land M."/>
            <person name="Hauser L."/>
            <person name="Chang Y.J."/>
            <person name="Jeffries C.D."/>
            <person name="Saunders E."/>
            <person name="Brettin T."/>
            <person name="Detter J.C."/>
            <person name="Chain P."/>
            <person name="Eichinger K."/>
            <person name="Huber H."/>
            <person name="Spring S."/>
            <person name="Rohde M."/>
            <person name="Goker M."/>
            <person name="Wirth R."/>
            <person name="Woyke T."/>
            <person name="Bristow J."/>
            <person name="Eisen J.A."/>
            <person name="Markowitz V."/>
            <person name="Hugenholtz P."/>
            <person name="Kyrpides N.C."/>
            <person name="Klenk H.P."/>
        </authorList>
    </citation>
    <scope>NUCLEOTIDE SEQUENCE [LARGE SCALE GENOMIC DNA]</scope>
    <source>
        <strain evidence="2">DSM 5631 / JCM 9629 / NBRC 100127 / Av18</strain>
    </source>
</reference>
<keyword evidence="2" id="KW-1185">Reference proteome</keyword>
<dbReference type="HOGENOM" id="CLU_2730115_0_0_2"/>
<dbReference type="KEGG" id="apo:Arcpr_1171"/>
<protein>
    <submittedName>
        <fullName evidence="1">Uncharacterized protein</fullName>
    </submittedName>
</protein>
<dbReference type="EMBL" id="CP001857">
    <property type="protein sequence ID" value="ADB58225.1"/>
    <property type="molecule type" value="Genomic_DNA"/>
</dbReference>